<feature type="compositionally biased region" description="Basic and acidic residues" evidence="1">
    <location>
        <begin position="226"/>
        <end position="237"/>
    </location>
</feature>
<name>A0AAD7D4M3_MYCRO</name>
<evidence type="ECO:0000313" key="4">
    <source>
        <dbReference type="Proteomes" id="UP001221757"/>
    </source>
</evidence>
<gene>
    <name evidence="3" type="ORF">B0H17DRAFT_1236191</name>
</gene>
<protein>
    <submittedName>
        <fullName evidence="3">Uncharacterized protein</fullName>
    </submittedName>
</protein>
<accession>A0AAD7D4M3</accession>
<dbReference type="Proteomes" id="UP001221757">
    <property type="component" value="Unassembled WGS sequence"/>
</dbReference>
<reference evidence="3" key="1">
    <citation type="submission" date="2023-03" db="EMBL/GenBank/DDBJ databases">
        <title>Massive genome expansion in bonnet fungi (Mycena s.s.) driven by repeated elements and novel gene families across ecological guilds.</title>
        <authorList>
            <consortium name="Lawrence Berkeley National Laboratory"/>
            <person name="Harder C.B."/>
            <person name="Miyauchi S."/>
            <person name="Viragh M."/>
            <person name="Kuo A."/>
            <person name="Thoen E."/>
            <person name="Andreopoulos B."/>
            <person name="Lu D."/>
            <person name="Skrede I."/>
            <person name="Drula E."/>
            <person name="Henrissat B."/>
            <person name="Morin E."/>
            <person name="Kohler A."/>
            <person name="Barry K."/>
            <person name="LaButti K."/>
            <person name="Morin E."/>
            <person name="Salamov A."/>
            <person name="Lipzen A."/>
            <person name="Mereny Z."/>
            <person name="Hegedus B."/>
            <person name="Baldrian P."/>
            <person name="Stursova M."/>
            <person name="Weitz H."/>
            <person name="Taylor A."/>
            <person name="Grigoriev I.V."/>
            <person name="Nagy L.G."/>
            <person name="Martin F."/>
            <person name="Kauserud H."/>
        </authorList>
    </citation>
    <scope>NUCLEOTIDE SEQUENCE</scope>
    <source>
        <strain evidence="3">CBHHK067</strain>
    </source>
</reference>
<feature type="signal peptide" evidence="2">
    <location>
        <begin position="1"/>
        <end position="17"/>
    </location>
</feature>
<keyword evidence="2" id="KW-0732">Signal</keyword>
<evidence type="ECO:0000256" key="1">
    <source>
        <dbReference type="SAM" id="MobiDB-lite"/>
    </source>
</evidence>
<evidence type="ECO:0000256" key="2">
    <source>
        <dbReference type="SAM" id="SignalP"/>
    </source>
</evidence>
<evidence type="ECO:0000313" key="3">
    <source>
        <dbReference type="EMBL" id="KAJ7677637.1"/>
    </source>
</evidence>
<feature type="chain" id="PRO_5042007093" evidence="2">
    <location>
        <begin position="18"/>
        <end position="291"/>
    </location>
</feature>
<keyword evidence="4" id="KW-1185">Reference proteome</keyword>
<dbReference type="AlphaFoldDB" id="A0AAD7D4M3"/>
<proteinExistence type="predicted"/>
<organism evidence="3 4">
    <name type="scientific">Mycena rosella</name>
    <name type="common">Pink bonnet</name>
    <name type="synonym">Agaricus rosellus</name>
    <dbReference type="NCBI Taxonomy" id="1033263"/>
    <lineage>
        <taxon>Eukaryota</taxon>
        <taxon>Fungi</taxon>
        <taxon>Dikarya</taxon>
        <taxon>Basidiomycota</taxon>
        <taxon>Agaricomycotina</taxon>
        <taxon>Agaricomycetes</taxon>
        <taxon>Agaricomycetidae</taxon>
        <taxon>Agaricales</taxon>
        <taxon>Marasmiineae</taxon>
        <taxon>Mycenaceae</taxon>
        <taxon>Mycena</taxon>
    </lineage>
</organism>
<feature type="region of interest" description="Disordered" evidence="1">
    <location>
        <begin position="213"/>
        <end position="237"/>
    </location>
</feature>
<dbReference type="EMBL" id="JARKIE010000136">
    <property type="protein sequence ID" value="KAJ7677637.1"/>
    <property type="molecule type" value="Genomic_DNA"/>
</dbReference>
<sequence>MQMILCLPTFLVMPVMEEVEVLLEDRWRENVLAKERGKEDVFVEDACAHKEGLTRQLVDVRGRDVHPGSVTRRIALIWLIASSGPQWPRRAALDCLNEGGLVVAHPGYQDERHGFCSGYWDDGLQTTAARCCSQTCNDAGGRSLAFWEEVPKGDWRRSKFEGPSTTGFRTAKGVVPDFGSVEAIHIIGRQRYAQDGWGRERALLHVTDNTADLEASAEQPKGKPCRAAEEKSPDAEVTLRRKLRSDGPLGAAYDELVGSVFMSSIRPVREAQMEGGIRGCPEGLGILNSRP</sequence>
<comment type="caution">
    <text evidence="3">The sequence shown here is derived from an EMBL/GenBank/DDBJ whole genome shotgun (WGS) entry which is preliminary data.</text>
</comment>